<dbReference type="Pfam" id="PF12833">
    <property type="entry name" value="HTH_18"/>
    <property type="match status" value="1"/>
</dbReference>
<dbReference type="RefSeq" id="WP_330929335.1">
    <property type="nucleotide sequence ID" value="NZ_CP119075.1"/>
</dbReference>
<dbReference type="EMBL" id="CP119075">
    <property type="protein sequence ID" value="WED65387.1"/>
    <property type="molecule type" value="Genomic_DNA"/>
</dbReference>
<dbReference type="Pfam" id="PF02311">
    <property type="entry name" value="AraC_binding"/>
    <property type="match status" value="1"/>
</dbReference>
<evidence type="ECO:0000256" key="2">
    <source>
        <dbReference type="ARBA" id="ARBA00023015"/>
    </source>
</evidence>
<dbReference type="SUPFAM" id="SSF51215">
    <property type="entry name" value="Regulatory protein AraC"/>
    <property type="match status" value="1"/>
</dbReference>
<sequence length="255" mass="28435">MRCESGWRLDAAWSARLRDFDLWLVWAGRGRVRIDRQSFALTPGTCLWMRPGRTYLAEQDDQDRLGVSFVHFTLSKSNSIAPPFEITTVRSLDFAAASMAEVVRWADSDAALAGRLLGTTLDVLARDHMASTTHESNRANGPRRRQESIVHAITARISAEPGQPWSIAQLAAESGYAPDHFSKVFTAVIGMRPQAFIVQARMMRARMLLAETGLSVGEIATALGFNDVYFFSRQFRAKCGVPPTAYRRGIRNADR</sequence>
<proteinExistence type="predicted"/>
<dbReference type="GO" id="GO:0043565">
    <property type="term" value="F:sequence-specific DNA binding"/>
    <property type="evidence" value="ECO:0007669"/>
    <property type="project" value="InterPro"/>
</dbReference>
<keyword evidence="1" id="KW-0963">Cytoplasm</keyword>
<gene>
    <name evidence="7" type="ORF">PXH66_00805</name>
</gene>
<evidence type="ECO:0000256" key="1">
    <source>
        <dbReference type="ARBA" id="ARBA00022490"/>
    </source>
</evidence>
<dbReference type="InterPro" id="IPR018060">
    <property type="entry name" value="HTH_AraC"/>
</dbReference>
<evidence type="ECO:0000313" key="7">
    <source>
        <dbReference type="EMBL" id="WED65387.1"/>
    </source>
</evidence>
<evidence type="ECO:0000256" key="5">
    <source>
        <dbReference type="ARBA" id="ARBA00023163"/>
    </source>
</evidence>
<dbReference type="InterPro" id="IPR009057">
    <property type="entry name" value="Homeodomain-like_sf"/>
</dbReference>
<keyword evidence="2" id="KW-0805">Transcription regulation</keyword>
<dbReference type="PROSITE" id="PS01124">
    <property type="entry name" value="HTH_ARAC_FAMILY_2"/>
    <property type="match status" value="1"/>
</dbReference>
<evidence type="ECO:0000256" key="3">
    <source>
        <dbReference type="ARBA" id="ARBA00023125"/>
    </source>
</evidence>
<dbReference type="InterPro" id="IPR050204">
    <property type="entry name" value="AraC_XylS_family_regulators"/>
</dbReference>
<dbReference type="AlphaFoldDB" id="A0AAF0CIG9"/>
<dbReference type="PROSITE" id="PS00041">
    <property type="entry name" value="HTH_ARAC_FAMILY_1"/>
    <property type="match status" value="1"/>
</dbReference>
<evidence type="ECO:0000256" key="4">
    <source>
        <dbReference type="ARBA" id="ARBA00023159"/>
    </source>
</evidence>
<keyword evidence="4" id="KW-0010">Activator</keyword>
<dbReference type="Proteomes" id="UP001218638">
    <property type="component" value="Chromosome"/>
</dbReference>
<keyword evidence="8" id="KW-1185">Reference proteome</keyword>
<keyword evidence="5" id="KW-0804">Transcription</keyword>
<evidence type="ECO:0000313" key="8">
    <source>
        <dbReference type="Proteomes" id="UP001218638"/>
    </source>
</evidence>
<reference evidence="7" key="1">
    <citation type="submission" date="2023-03" db="EMBL/GenBank/DDBJ databases">
        <title>Lomoglobus Profundus gen. nov., sp. nov., a novel member of the phylum Verrucomicrobia, isolated from deep-marine sediment of South China Sea.</title>
        <authorList>
            <person name="Ahmad T."/>
            <person name="Ishaq S.E."/>
            <person name="Wang F."/>
        </authorList>
    </citation>
    <scope>NUCLEOTIDE SEQUENCE</scope>
    <source>
        <strain evidence="7">LMO-M01</strain>
    </source>
</reference>
<dbReference type="PANTHER" id="PTHR46796:SF13">
    <property type="entry name" value="HTH-TYPE TRANSCRIPTIONAL ACTIVATOR RHAS"/>
    <property type="match status" value="1"/>
</dbReference>
<dbReference type="GO" id="GO:0003700">
    <property type="term" value="F:DNA-binding transcription factor activity"/>
    <property type="evidence" value="ECO:0007669"/>
    <property type="project" value="InterPro"/>
</dbReference>
<dbReference type="SUPFAM" id="SSF46689">
    <property type="entry name" value="Homeodomain-like"/>
    <property type="match status" value="2"/>
</dbReference>
<evidence type="ECO:0000259" key="6">
    <source>
        <dbReference type="PROSITE" id="PS01124"/>
    </source>
</evidence>
<dbReference type="Gene3D" id="1.10.10.60">
    <property type="entry name" value="Homeodomain-like"/>
    <property type="match status" value="2"/>
</dbReference>
<dbReference type="InterPro" id="IPR003313">
    <property type="entry name" value="AraC-bd"/>
</dbReference>
<accession>A0AAF0CIG9</accession>
<dbReference type="SMART" id="SM00342">
    <property type="entry name" value="HTH_ARAC"/>
    <property type="match status" value="1"/>
</dbReference>
<feature type="domain" description="HTH araC/xylS-type" evidence="6">
    <location>
        <begin position="147"/>
        <end position="249"/>
    </location>
</feature>
<dbReference type="KEGG" id="slom:PXH66_00805"/>
<organism evidence="7 8">
    <name type="scientific">Synoicihabitans lomoniglobus</name>
    <dbReference type="NCBI Taxonomy" id="2909285"/>
    <lineage>
        <taxon>Bacteria</taxon>
        <taxon>Pseudomonadati</taxon>
        <taxon>Verrucomicrobiota</taxon>
        <taxon>Opitutia</taxon>
        <taxon>Opitutales</taxon>
        <taxon>Opitutaceae</taxon>
        <taxon>Synoicihabitans</taxon>
    </lineage>
</organism>
<name>A0AAF0CIG9_9BACT</name>
<dbReference type="PANTHER" id="PTHR46796">
    <property type="entry name" value="HTH-TYPE TRANSCRIPTIONAL ACTIVATOR RHAS-RELATED"/>
    <property type="match status" value="1"/>
</dbReference>
<protein>
    <submittedName>
        <fullName evidence="7">AraC family transcriptional regulator</fullName>
    </submittedName>
</protein>
<dbReference type="InterPro" id="IPR018062">
    <property type="entry name" value="HTH_AraC-typ_CS"/>
</dbReference>
<keyword evidence="3" id="KW-0238">DNA-binding</keyword>
<dbReference type="InterPro" id="IPR037923">
    <property type="entry name" value="HTH-like"/>
</dbReference>